<dbReference type="PRINTS" id="PR00080">
    <property type="entry name" value="SDRFAMILY"/>
</dbReference>
<dbReference type="OrthoDB" id="1274115at2759"/>
<comment type="caution">
    <text evidence="4">The sequence shown here is derived from an EMBL/GenBank/DDBJ whole genome shotgun (WGS) entry which is preliminary data.</text>
</comment>
<dbReference type="Pfam" id="PF00106">
    <property type="entry name" value="adh_short"/>
    <property type="match status" value="1"/>
</dbReference>
<dbReference type="Proteomes" id="UP000284842">
    <property type="component" value="Unassembled WGS sequence"/>
</dbReference>
<dbReference type="InterPro" id="IPR036291">
    <property type="entry name" value="NAD(P)-bd_dom_sf"/>
</dbReference>
<dbReference type="Gene3D" id="3.40.50.720">
    <property type="entry name" value="NAD(P)-binding Rossmann-like Domain"/>
    <property type="match status" value="1"/>
</dbReference>
<dbReference type="PANTHER" id="PTHR43976">
    <property type="entry name" value="SHORT CHAIN DEHYDROGENASE"/>
    <property type="match status" value="1"/>
</dbReference>
<dbReference type="STRING" id="181874.A0A409VI40"/>
<dbReference type="CDD" id="cd05374">
    <property type="entry name" value="17beta-HSD-like_SDR_c"/>
    <property type="match status" value="1"/>
</dbReference>
<dbReference type="SUPFAM" id="SSF51735">
    <property type="entry name" value="NAD(P)-binding Rossmann-fold domains"/>
    <property type="match status" value="1"/>
</dbReference>
<evidence type="ECO:0000256" key="3">
    <source>
        <dbReference type="RuleBase" id="RU000363"/>
    </source>
</evidence>
<evidence type="ECO:0000256" key="1">
    <source>
        <dbReference type="ARBA" id="ARBA00006484"/>
    </source>
</evidence>
<dbReference type="PANTHER" id="PTHR43976:SF16">
    <property type="entry name" value="SHORT-CHAIN DEHYDROGENASE_REDUCTASE FAMILY PROTEIN"/>
    <property type="match status" value="1"/>
</dbReference>
<comment type="similarity">
    <text evidence="1 3">Belongs to the short-chain dehydrogenases/reductases (SDR) family.</text>
</comment>
<dbReference type="PRINTS" id="PR00081">
    <property type="entry name" value="GDHRDH"/>
</dbReference>
<evidence type="ECO:0000313" key="4">
    <source>
        <dbReference type="EMBL" id="PPQ65923.1"/>
    </source>
</evidence>
<accession>A0A409VI40</accession>
<sequence length="296" mass="32208">MGENRLDNPLPMVWLITGSSCGFGRALAIEVLSRGDKVIATGRKRSMDKVTELEAYGAAILELDVTSPLETLHDIVAKAVAFYGRIDVLVNNAGYLHVGTLEESTPKDSLDLYNTNVFGALNVTRAVLPYMRARSKGTVAFIGSMAGHMHGFAYSGLYVSTKWAIRGLCATLQQEIQPLGLRAICIDPGFFRTELFTPGRRAPRVDLIKDYKDITDNVESFFDSVIGNEVGDPLKGAKIMVDIIREEGVAKGKAFPTSVCLGSDCYDVAKKGVEKTLEMLEDWASISPLTDFETGG</sequence>
<keyword evidence="5" id="KW-1185">Reference proteome</keyword>
<name>A0A409VI40_9AGAR</name>
<evidence type="ECO:0000313" key="5">
    <source>
        <dbReference type="Proteomes" id="UP000284842"/>
    </source>
</evidence>
<dbReference type="InterPro" id="IPR002347">
    <property type="entry name" value="SDR_fam"/>
</dbReference>
<proteinExistence type="inferred from homology"/>
<dbReference type="AlphaFoldDB" id="A0A409VI40"/>
<dbReference type="EMBL" id="NHTK01006055">
    <property type="protein sequence ID" value="PPQ65923.1"/>
    <property type="molecule type" value="Genomic_DNA"/>
</dbReference>
<dbReference type="InterPro" id="IPR051911">
    <property type="entry name" value="SDR_oxidoreductase"/>
</dbReference>
<dbReference type="GO" id="GO:0016491">
    <property type="term" value="F:oxidoreductase activity"/>
    <property type="evidence" value="ECO:0007669"/>
    <property type="project" value="UniProtKB-KW"/>
</dbReference>
<organism evidence="4 5">
    <name type="scientific">Panaeolus cyanescens</name>
    <dbReference type="NCBI Taxonomy" id="181874"/>
    <lineage>
        <taxon>Eukaryota</taxon>
        <taxon>Fungi</taxon>
        <taxon>Dikarya</taxon>
        <taxon>Basidiomycota</taxon>
        <taxon>Agaricomycotina</taxon>
        <taxon>Agaricomycetes</taxon>
        <taxon>Agaricomycetidae</taxon>
        <taxon>Agaricales</taxon>
        <taxon>Agaricineae</taxon>
        <taxon>Galeropsidaceae</taxon>
        <taxon>Panaeolus</taxon>
    </lineage>
</organism>
<reference evidence="4 5" key="1">
    <citation type="journal article" date="2018" name="Evol. Lett.">
        <title>Horizontal gene cluster transfer increased hallucinogenic mushroom diversity.</title>
        <authorList>
            <person name="Reynolds H.T."/>
            <person name="Vijayakumar V."/>
            <person name="Gluck-Thaler E."/>
            <person name="Korotkin H.B."/>
            <person name="Matheny P.B."/>
            <person name="Slot J.C."/>
        </authorList>
    </citation>
    <scope>NUCLEOTIDE SEQUENCE [LARGE SCALE GENOMIC DNA]</scope>
    <source>
        <strain evidence="4 5">2629</strain>
    </source>
</reference>
<keyword evidence="2" id="KW-0560">Oxidoreductase</keyword>
<gene>
    <name evidence="4" type="ORF">CVT24_011256</name>
</gene>
<dbReference type="PROSITE" id="PS51257">
    <property type="entry name" value="PROKAR_LIPOPROTEIN"/>
    <property type="match status" value="1"/>
</dbReference>
<protein>
    <submittedName>
        <fullName evidence="4">Uncharacterized protein</fullName>
    </submittedName>
</protein>
<dbReference type="InParanoid" id="A0A409VI40"/>
<evidence type="ECO:0000256" key="2">
    <source>
        <dbReference type="ARBA" id="ARBA00023002"/>
    </source>
</evidence>